<dbReference type="Gene3D" id="3.10.350.10">
    <property type="entry name" value="LysM domain"/>
    <property type="match status" value="3"/>
</dbReference>
<evidence type="ECO:0000256" key="1">
    <source>
        <dbReference type="ARBA" id="ARBA00022669"/>
    </source>
</evidence>
<evidence type="ECO:0000256" key="3">
    <source>
        <dbReference type="ARBA" id="ARBA00044955"/>
    </source>
</evidence>
<keyword evidence="6" id="KW-1185">Reference proteome</keyword>
<sequence length="281" mass="29407">MAAPVKNLMAPSPRASGEASNCTTWGYVDDFNVCQDLLALYDLTIAELYSMNPSIGPDCTGLAIGTYYCVSWFPDGLNPPDWGYQYTDTAIPTTTSTATGTISGVSTPSPVQTDITSSCDKFYFVQQGDSCYSIAQNNSITLDEFYAWNPAVEECADLEYGYYVCVGVSAAATSATATSTPTTGTTGTATQTIITTPTPYQTGMASNCDKFYDVGSGDGCWGISSSYGIALSDFYGWNPGVSSCSALYPGYYVCVGTEAAGASKRTAFASVTAGPAMITAA</sequence>
<feature type="domain" description="LysM" evidence="4">
    <location>
        <begin position="210"/>
        <end position="255"/>
    </location>
</feature>
<proteinExistence type="inferred from homology"/>
<gene>
    <name evidence="5" type="ORF">Daus18300_005529</name>
</gene>
<dbReference type="PANTHER" id="PTHR34997">
    <property type="entry name" value="AM15"/>
    <property type="match status" value="1"/>
</dbReference>
<organism evidence="5 6">
    <name type="scientific">Diaporthe australafricana</name>
    <dbReference type="NCBI Taxonomy" id="127596"/>
    <lineage>
        <taxon>Eukaryota</taxon>
        <taxon>Fungi</taxon>
        <taxon>Dikarya</taxon>
        <taxon>Ascomycota</taxon>
        <taxon>Pezizomycotina</taxon>
        <taxon>Sordariomycetes</taxon>
        <taxon>Sordariomycetidae</taxon>
        <taxon>Diaporthales</taxon>
        <taxon>Diaporthaceae</taxon>
        <taxon>Diaporthe</taxon>
    </lineage>
</organism>
<comment type="similarity">
    <text evidence="3">Belongs to the secreted LysM effector family.</text>
</comment>
<comment type="caution">
    <text evidence="5">The sequence shown here is derived from an EMBL/GenBank/DDBJ whole genome shotgun (WGS) entry which is preliminary data.</text>
</comment>
<evidence type="ECO:0000259" key="4">
    <source>
        <dbReference type="PROSITE" id="PS51782"/>
    </source>
</evidence>
<dbReference type="SMART" id="SM00257">
    <property type="entry name" value="LysM"/>
    <property type="match status" value="2"/>
</dbReference>
<dbReference type="InterPro" id="IPR052210">
    <property type="entry name" value="LysM1-like"/>
</dbReference>
<keyword evidence="2" id="KW-0843">Virulence</keyword>
<dbReference type="PANTHER" id="PTHR34997:SF1">
    <property type="entry name" value="PEPTIDOGLYCAN-BINDING LYSIN DOMAIN"/>
    <property type="match status" value="1"/>
</dbReference>
<keyword evidence="1" id="KW-0147">Chitin-binding</keyword>
<dbReference type="Proteomes" id="UP001583177">
    <property type="component" value="Unassembled WGS sequence"/>
</dbReference>
<feature type="domain" description="LysM" evidence="4">
    <location>
        <begin position="121"/>
        <end position="166"/>
    </location>
</feature>
<name>A0ABR3X213_9PEZI</name>
<accession>A0ABR3X213</accession>
<dbReference type="SUPFAM" id="SSF54106">
    <property type="entry name" value="LysM domain"/>
    <property type="match status" value="2"/>
</dbReference>
<reference evidence="5 6" key="1">
    <citation type="journal article" date="2024" name="IMA Fungus">
        <title>IMA Genome - F19 : A genome assembly and annotation guide to empower mycologists, including annotated draft genome sequences of Ceratocystis pirilliformis, Diaporthe australafricana, Fusarium ophioides, Paecilomyces lecythidis, and Sporothrix stenoceras.</title>
        <authorList>
            <person name="Aylward J."/>
            <person name="Wilson A.M."/>
            <person name="Visagie C.M."/>
            <person name="Spraker J."/>
            <person name="Barnes I."/>
            <person name="Buitendag C."/>
            <person name="Ceriani C."/>
            <person name="Del Mar Angel L."/>
            <person name="du Plessis D."/>
            <person name="Fuchs T."/>
            <person name="Gasser K."/>
            <person name="Kramer D."/>
            <person name="Li W."/>
            <person name="Munsamy K."/>
            <person name="Piso A."/>
            <person name="Price J.L."/>
            <person name="Sonnekus B."/>
            <person name="Thomas C."/>
            <person name="van der Nest A."/>
            <person name="van Dijk A."/>
            <person name="van Heerden A."/>
            <person name="van Vuuren N."/>
            <person name="Yilmaz N."/>
            <person name="Duong T.A."/>
            <person name="van der Merwe N.A."/>
            <person name="Wingfield M.J."/>
            <person name="Wingfield B.D."/>
        </authorList>
    </citation>
    <scope>NUCLEOTIDE SEQUENCE [LARGE SCALE GENOMIC DNA]</scope>
    <source>
        <strain evidence="5 6">CMW 18300</strain>
    </source>
</reference>
<dbReference type="InterPro" id="IPR018392">
    <property type="entry name" value="LysM"/>
</dbReference>
<dbReference type="PROSITE" id="PS51782">
    <property type="entry name" value="LYSM"/>
    <property type="match status" value="2"/>
</dbReference>
<evidence type="ECO:0000313" key="5">
    <source>
        <dbReference type="EMBL" id="KAL1869674.1"/>
    </source>
</evidence>
<dbReference type="EMBL" id="JAWRVE010000040">
    <property type="protein sequence ID" value="KAL1869674.1"/>
    <property type="molecule type" value="Genomic_DNA"/>
</dbReference>
<dbReference type="Pfam" id="PF01476">
    <property type="entry name" value="LysM"/>
    <property type="match status" value="2"/>
</dbReference>
<evidence type="ECO:0000313" key="6">
    <source>
        <dbReference type="Proteomes" id="UP001583177"/>
    </source>
</evidence>
<evidence type="ECO:0000256" key="2">
    <source>
        <dbReference type="ARBA" id="ARBA00023026"/>
    </source>
</evidence>
<protein>
    <recommendedName>
        <fullName evidence="4">LysM domain-containing protein</fullName>
    </recommendedName>
</protein>
<dbReference type="InterPro" id="IPR036779">
    <property type="entry name" value="LysM_dom_sf"/>
</dbReference>
<dbReference type="CDD" id="cd00118">
    <property type="entry name" value="LysM"/>
    <property type="match status" value="2"/>
</dbReference>